<dbReference type="SUPFAM" id="SSF56399">
    <property type="entry name" value="ADP-ribosylation"/>
    <property type="match status" value="1"/>
</dbReference>
<sequence>MQRKYGGRRYYTMYHGTKVPAAYSILRNGFRVSTGGMLGEGVYVSRDIEKASKYPIGATDQKVVLKLSVRVGKVKRIDRQDHPLRLTWHNHGYDSAWMPPGCGMVPSGQEEDCVYDPKRIKVTDVVRGPPEHVAALKKLI</sequence>
<evidence type="ECO:0000256" key="1">
    <source>
        <dbReference type="ARBA" id="ARBA00024347"/>
    </source>
</evidence>
<evidence type="ECO:0000313" key="4">
    <source>
        <dbReference type="Proteomes" id="UP000824782"/>
    </source>
</evidence>
<protein>
    <recommendedName>
        <fullName evidence="2">PARP catalytic domain-containing protein</fullName>
    </recommendedName>
</protein>
<dbReference type="AlphaFoldDB" id="A0AAV7B9N8"/>
<organism evidence="3 4">
    <name type="scientific">Engystomops pustulosus</name>
    <name type="common">Tungara frog</name>
    <name type="synonym">Physalaemus pustulosus</name>
    <dbReference type="NCBI Taxonomy" id="76066"/>
    <lineage>
        <taxon>Eukaryota</taxon>
        <taxon>Metazoa</taxon>
        <taxon>Chordata</taxon>
        <taxon>Craniata</taxon>
        <taxon>Vertebrata</taxon>
        <taxon>Euteleostomi</taxon>
        <taxon>Amphibia</taxon>
        <taxon>Batrachia</taxon>
        <taxon>Anura</taxon>
        <taxon>Neobatrachia</taxon>
        <taxon>Hyloidea</taxon>
        <taxon>Leptodactylidae</taxon>
        <taxon>Leiuperinae</taxon>
        <taxon>Engystomops</taxon>
    </lineage>
</organism>
<dbReference type="PANTHER" id="PTHR36542">
    <property type="entry name" value="GIG2-LIKE PROTEIN DRED-RELATED"/>
    <property type="match status" value="1"/>
</dbReference>
<name>A0AAV7B9N8_ENGPU</name>
<dbReference type="EMBL" id="WNYA01000006">
    <property type="protein sequence ID" value="KAG8569283.1"/>
    <property type="molecule type" value="Genomic_DNA"/>
</dbReference>
<reference evidence="3" key="1">
    <citation type="thesis" date="2020" institute="ProQuest LLC" country="789 East Eisenhower Parkway, Ann Arbor, MI, USA">
        <title>Comparative Genomics and Chromosome Evolution.</title>
        <authorList>
            <person name="Mudd A.B."/>
        </authorList>
    </citation>
    <scope>NUCLEOTIDE SEQUENCE</scope>
    <source>
        <strain evidence="3">237g6f4</strain>
        <tissue evidence="3">Blood</tissue>
    </source>
</reference>
<keyword evidence="4" id="KW-1185">Reference proteome</keyword>
<dbReference type="GO" id="GO:0003950">
    <property type="term" value="F:NAD+ poly-ADP-ribosyltransferase activity"/>
    <property type="evidence" value="ECO:0007669"/>
    <property type="project" value="InterPro"/>
</dbReference>
<evidence type="ECO:0000313" key="3">
    <source>
        <dbReference type="EMBL" id="KAG8569283.1"/>
    </source>
</evidence>
<dbReference type="Gene3D" id="3.90.175.10">
    <property type="entry name" value="Diphtheria Toxin, domain 1"/>
    <property type="match status" value="1"/>
</dbReference>
<gene>
    <name evidence="3" type="ORF">GDO81_014341</name>
</gene>
<dbReference type="Proteomes" id="UP000824782">
    <property type="component" value="Unassembled WGS sequence"/>
</dbReference>
<accession>A0AAV7B9N8</accession>
<comment type="similarity">
    <text evidence="1">Belongs to the ARTD/PARP family.</text>
</comment>
<evidence type="ECO:0000259" key="2">
    <source>
        <dbReference type="Pfam" id="PF00644"/>
    </source>
</evidence>
<dbReference type="GO" id="GO:0005737">
    <property type="term" value="C:cytoplasm"/>
    <property type="evidence" value="ECO:0007669"/>
    <property type="project" value="TreeGrafter"/>
</dbReference>
<dbReference type="InterPro" id="IPR012317">
    <property type="entry name" value="Poly(ADP-ribose)pol_cat_dom"/>
</dbReference>
<comment type="caution">
    <text evidence="3">The sequence shown here is derived from an EMBL/GenBank/DDBJ whole genome shotgun (WGS) entry which is preliminary data.</text>
</comment>
<dbReference type="Pfam" id="PF00644">
    <property type="entry name" value="PARP"/>
    <property type="match status" value="1"/>
</dbReference>
<feature type="domain" description="PARP catalytic" evidence="2">
    <location>
        <begin position="12"/>
        <end position="84"/>
    </location>
</feature>
<proteinExistence type="inferred from homology"/>